<dbReference type="AlphaFoldDB" id="A0A9Q0GU87"/>
<evidence type="ECO:0000256" key="2">
    <source>
        <dbReference type="RuleBase" id="RU003690"/>
    </source>
</evidence>
<reference evidence="3" key="1">
    <citation type="journal article" date="2023" name="Plant J.">
        <title>The genome of the king protea, Protea cynaroides.</title>
        <authorList>
            <person name="Chang J."/>
            <person name="Duong T.A."/>
            <person name="Schoeman C."/>
            <person name="Ma X."/>
            <person name="Roodt D."/>
            <person name="Barker N."/>
            <person name="Li Z."/>
            <person name="Van de Peer Y."/>
            <person name="Mizrachi E."/>
        </authorList>
    </citation>
    <scope>NUCLEOTIDE SEQUENCE</scope>
    <source>
        <tissue evidence="3">Young leaves</tissue>
    </source>
</reference>
<dbReference type="Gene3D" id="3.20.20.80">
    <property type="entry name" value="Glycosidases"/>
    <property type="match status" value="1"/>
</dbReference>
<dbReference type="Pfam" id="PF00232">
    <property type="entry name" value="Glyco_hydro_1"/>
    <property type="match status" value="1"/>
</dbReference>
<comment type="similarity">
    <text evidence="1 2">Belongs to the glycosyl hydrolase 1 family.</text>
</comment>
<comment type="caution">
    <text evidence="3">The sequence shown here is derived from an EMBL/GenBank/DDBJ whole genome shotgun (WGS) entry which is preliminary data.</text>
</comment>
<dbReference type="PRINTS" id="PR00131">
    <property type="entry name" value="GLHYDRLASE1"/>
</dbReference>
<dbReference type="InterPro" id="IPR017853">
    <property type="entry name" value="GH"/>
</dbReference>
<protein>
    <recommendedName>
        <fullName evidence="5">Beta-glucosidase</fullName>
    </recommendedName>
</protein>
<dbReference type="GO" id="GO:0005975">
    <property type="term" value="P:carbohydrate metabolic process"/>
    <property type="evidence" value="ECO:0007669"/>
    <property type="project" value="InterPro"/>
</dbReference>
<accession>A0A9Q0GU87</accession>
<evidence type="ECO:0008006" key="5">
    <source>
        <dbReference type="Google" id="ProtNLM"/>
    </source>
</evidence>
<dbReference type="PANTHER" id="PTHR10353">
    <property type="entry name" value="GLYCOSYL HYDROLASE"/>
    <property type="match status" value="1"/>
</dbReference>
<keyword evidence="4" id="KW-1185">Reference proteome</keyword>
<dbReference type="SUPFAM" id="SSF51445">
    <property type="entry name" value="(Trans)glycosidases"/>
    <property type="match status" value="1"/>
</dbReference>
<proteinExistence type="inferred from homology"/>
<dbReference type="InterPro" id="IPR001360">
    <property type="entry name" value="Glyco_hydro_1"/>
</dbReference>
<dbReference type="GO" id="GO:0008422">
    <property type="term" value="F:beta-glucosidase activity"/>
    <property type="evidence" value="ECO:0007669"/>
    <property type="project" value="TreeGrafter"/>
</dbReference>
<dbReference type="OrthoDB" id="687841at2759"/>
<dbReference type="EMBL" id="JAMYWD010000011">
    <property type="protein sequence ID" value="KAJ4954276.1"/>
    <property type="molecule type" value="Genomic_DNA"/>
</dbReference>
<sequence>MIGIVLHAQWYEPLRDTPADRSAAERAIVFFNAWVLDPIMYGNYPNEMQEILGPLLPTFSSEEKEKLMNNRLDFIGVNQYTTLYAQDCLYSRCNCVPSQVDAFVNPTGERDGHPIGEPTAMKGIYVVPYGMERMVTYLKERYNNTPMFITENGYPDASYDNAPVEDLLNDTKRIEYLSSYLASLTTAMRNGADVRGYFIWSLLDNFEWTSGFSLRFGIHYVHYNTSNRIPKLSAKWYKEFLEGGNMVKQI</sequence>
<dbReference type="PANTHER" id="PTHR10353:SF236">
    <property type="entry name" value="BETA-GLUCOSIDASE 18"/>
    <property type="match status" value="1"/>
</dbReference>
<gene>
    <name evidence="3" type="ORF">NE237_011059</name>
</gene>
<evidence type="ECO:0000313" key="4">
    <source>
        <dbReference type="Proteomes" id="UP001141806"/>
    </source>
</evidence>
<name>A0A9Q0GU87_9MAGN</name>
<dbReference type="Proteomes" id="UP001141806">
    <property type="component" value="Unassembled WGS sequence"/>
</dbReference>
<organism evidence="3 4">
    <name type="scientific">Protea cynaroides</name>
    <dbReference type="NCBI Taxonomy" id="273540"/>
    <lineage>
        <taxon>Eukaryota</taxon>
        <taxon>Viridiplantae</taxon>
        <taxon>Streptophyta</taxon>
        <taxon>Embryophyta</taxon>
        <taxon>Tracheophyta</taxon>
        <taxon>Spermatophyta</taxon>
        <taxon>Magnoliopsida</taxon>
        <taxon>Proteales</taxon>
        <taxon>Proteaceae</taxon>
        <taxon>Protea</taxon>
    </lineage>
</organism>
<evidence type="ECO:0000313" key="3">
    <source>
        <dbReference type="EMBL" id="KAJ4954276.1"/>
    </source>
</evidence>
<evidence type="ECO:0000256" key="1">
    <source>
        <dbReference type="ARBA" id="ARBA00010838"/>
    </source>
</evidence>